<organism evidence="2 3">
    <name type="scientific">Bacillus spongiae</name>
    <dbReference type="NCBI Taxonomy" id="2683610"/>
    <lineage>
        <taxon>Bacteria</taxon>
        <taxon>Bacillati</taxon>
        <taxon>Bacillota</taxon>
        <taxon>Bacilli</taxon>
        <taxon>Bacillales</taxon>
        <taxon>Bacillaceae</taxon>
        <taxon>Bacillus</taxon>
    </lineage>
</organism>
<reference evidence="2 3" key="1">
    <citation type="journal article" date="2018" name="J. Microbiol.">
        <title>Bacillus spongiae sp. nov., isolated from sponge of Jeju Island.</title>
        <authorList>
            <person name="Lee G.E."/>
            <person name="Im W.T."/>
            <person name="Park J.S."/>
        </authorList>
    </citation>
    <scope>NUCLEOTIDE SEQUENCE [LARGE SCALE GENOMIC DNA]</scope>
    <source>
        <strain evidence="2 3">135PIL107-10</strain>
    </source>
</reference>
<comment type="caution">
    <text evidence="2">The sequence shown here is derived from an EMBL/GenBank/DDBJ whole genome shotgun (WGS) entry which is preliminary data.</text>
</comment>
<name>A0ABU8H9K7_9BACI</name>
<dbReference type="Gene3D" id="3.90.1200.10">
    <property type="match status" value="1"/>
</dbReference>
<dbReference type="Proteomes" id="UP001312865">
    <property type="component" value="Unassembled WGS sequence"/>
</dbReference>
<accession>A0ABU8H9K7</accession>
<keyword evidence="3" id="KW-1185">Reference proteome</keyword>
<dbReference type="RefSeq" id="WP_336585436.1">
    <property type="nucleotide sequence ID" value="NZ_JBBAXC010000002.1"/>
</dbReference>
<dbReference type="GO" id="GO:0016740">
    <property type="term" value="F:transferase activity"/>
    <property type="evidence" value="ECO:0007669"/>
    <property type="project" value="UniProtKB-KW"/>
</dbReference>
<evidence type="ECO:0000313" key="2">
    <source>
        <dbReference type="EMBL" id="MEI5906010.1"/>
    </source>
</evidence>
<evidence type="ECO:0000313" key="3">
    <source>
        <dbReference type="Proteomes" id="UP001312865"/>
    </source>
</evidence>
<dbReference type="Pfam" id="PF01636">
    <property type="entry name" value="APH"/>
    <property type="match status" value="1"/>
</dbReference>
<gene>
    <name evidence="2" type="ORF">WAK64_02865</name>
</gene>
<dbReference type="InterPro" id="IPR002575">
    <property type="entry name" value="Aminoglycoside_PTrfase"/>
</dbReference>
<dbReference type="EMBL" id="JBBAXC010000002">
    <property type="protein sequence ID" value="MEI5906010.1"/>
    <property type="molecule type" value="Genomic_DNA"/>
</dbReference>
<feature type="domain" description="Aminoglycoside phosphotransferase" evidence="1">
    <location>
        <begin position="23"/>
        <end position="229"/>
    </location>
</feature>
<keyword evidence="2" id="KW-0808">Transferase</keyword>
<proteinExistence type="predicted"/>
<evidence type="ECO:0000259" key="1">
    <source>
        <dbReference type="Pfam" id="PF01636"/>
    </source>
</evidence>
<dbReference type="EC" id="2.7.1.-" evidence="2"/>
<dbReference type="SUPFAM" id="SSF56112">
    <property type="entry name" value="Protein kinase-like (PK-like)"/>
    <property type="match status" value="1"/>
</dbReference>
<protein>
    <submittedName>
        <fullName evidence="2">Aminoglycoside phosphotransferase family protein</fullName>
        <ecNumber evidence="2">2.7.1.-</ecNumber>
    </submittedName>
</protein>
<dbReference type="InterPro" id="IPR011009">
    <property type="entry name" value="Kinase-like_dom_sf"/>
</dbReference>
<sequence length="290" mass="33499">MNVQEVINILIKNGIIQNGDVEVKELKGGTVSKLYLINTNHGLKVVVKQNLPEIIKAEALYLNIYQDVEFLPNLLYVEEHFHFMVYSYIDGSTNRKGLRKKEMVAELVTHLINHYKPFPNSENWGWVDEQTDSWNRFLLQRVEAAEKWVKPYLTSEDVLLVRHLVESKSRTSVSNVPYLLHGDCGIHNFIFQDGKFIGVIDPMPVLGPPLYDVIYAFCSTPDELTKSALLSTVANLLYKEGISEMELFEEMVIGLFLRISTCVKHHPTELKDYQLAWKYWKNILNNCHEV</sequence>